<dbReference type="AlphaFoldDB" id="A0A934SJC2"/>
<comment type="caution">
    <text evidence="1">The sequence shown here is derived from an EMBL/GenBank/DDBJ whole genome shotgun (WGS) entry which is preliminary data.</text>
</comment>
<dbReference type="EMBL" id="JAEPES010000001">
    <property type="protein sequence ID" value="MBK4346419.1"/>
    <property type="molecule type" value="Genomic_DNA"/>
</dbReference>
<accession>A0A934SJC2</accession>
<reference evidence="1" key="1">
    <citation type="submission" date="2021-01" db="EMBL/GenBank/DDBJ databases">
        <title>Lacisediminihabitans sp. nov. strain G11-30, isolated from Antarctic Soil.</title>
        <authorList>
            <person name="Li J."/>
        </authorList>
    </citation>
    <scope>NUCLEOTIDE SEQUENCE</scope>
    <source>
        <strain evidence="1">G11-30</strain>
    </source>
</reference>
<keyword evidence="2" id="KW-1185">Reference proteome</keyword>
<evidence type="ECO:0000313" key="2">
    <source>
        <dbReference type="Proteomes" id="UP000636458"/>
    </source>
</evidence>
<name>A0A934SJC2_9MICO</name>
<evidence type="ECO:0000313" key="1">
    <source>
        <dbReference type="EMBL" id="MBK4346419.1"/>
    </source>
</evidence>
<sequence>MSDAKKAAWEGEESTLPADELAARERQLALVDRVFGLEAQLSQVSAENSLTPSERLRTEQRLIAMQSSLAWRVGRAATAPLRVAQRFISRARTR</sequence>
<organism evidence="1 2">
    <name type="scientific">Lacisediminihabitans changchengi</name>
    <dbReference type="NCBI Taxonomy" id="2787634"/>
    <lineage>
        <taxon>Bacteria</taxon>
        <taxon>Bacillati</taxon>
        <taxon>Actinomycetota</taxon>
        <taxon>Actinomycetes</taxon>
        <taxon>Micrococcales</taxon>
        <taxon>Microbacteriaceae</taxon>
        <taxon>Lacisediminihabitans</taxon>
    </lineage>
</organism>
<proteinExistence type="predicted"/>
<dbReference type="Proteomes" id="UP000636458">
    <property type="component" value="Unassembled WGS sequence"/>
</dbReference>
<gene>
    <name evidence="1" type="ORF">IV501_02120</name>
</gene>
<dbReference type="RefSeq" id="WP_200554750.1">
    <property type="nucleotide sequence ID" value="NZ_JAEPES010000001.1"/>
</dbReference>
<protein>
    <submittedName>
        <fullName evidence="1">Uncharacterized protein</fullName>
    </submittedName>
</protein>